<dbReference type="Ensembl" id="ENSCINT00000034069.1">
    <property type="protein sequence ID" value="ENSCINP00000032127.1"/>
    <property type="gene ID" value="ENSCING00000021745.1"/>
</dbReference>
<reference evidence="1" key="3">
    <citation type="submission" date="2025-08" db="UniProtKB">
        <authorList>
            <consortium name="Ensembl"/>
        </authorList>
    </citation>
    <scope>IDENTIFICATION</scope>
</reference>
<dbReference type="Proteomes" id="UP000008144">
    <property type="component" value="Chromosome 9"/>
</dbReference>
<dbReference type="EMBL" id="EAAA01002795">
    <property type="status" value="NOT_ANNOTATED_CDS"/>
    <property type="molecule type" value="Genomic_DNA"/>
</dbReference>
<dbReference type="InParanoid" id="H2XR43"/>
<evidence type="ECO:0000313" key="2">
    <source>
        <dbReference type="Proteomes" id="UP000008144"/>
    </source>
</evidence>
<protein>
    <submittedName>
        <fullName evidence="1">Uncharacterized protein</fullName>
    </submittedName>
</protein>
<proteinExistence type="predicted"/>
<organism evidence="1 2">
    <name type="scientific">Ciona intestinalis</name>
    <name type="common">Transparent sea squirt</name>
    <name type="synonym">Ascidia intestinalis</name>
    <dbReference type="NCBI Taxonomy" id="7719"/>
    <lineage>
        <taxon>Eukaryota</taxon>
        <taxon>Metazoa</taxon>
        <taxon>Chordata</taxon>
        <taxon>Tunicata</taxon>
        <taxon>Ascidiacea</taxon>
        <taxon>Phlebobranchia</taxon>
        <taxon>Cionidae</taxon>
        <taxon>Ciona</taxon>
    </lineage>
</organism>
<reference evidence="2" key="1">
    <citation type="journal article" date="2002" name="Science">
        <title>The draft genome of Ciona intestinalis: insights into chordate and vertebrate origins.</title>
        <authorList>
            <person name="Dehal P."/>
            <person name="Satou Y."/>
            <person name="Campbell R.K."/>
            <person name="Chapman J."/>
            <person name="Degnan B."/>
            <person name="De Tomaso A."/>
            <person name="Davidson B."/>
            <person name="Di Gregorio A."/>
            <person name="Gelpke M."/>
            <person name="Goodstein D.M."/>
            <person name="Harafuji N."/>
            <person name="Hastings K.E."/>
            <person name="Ho I."/>
            <person name="Hotta K."/>
            <person name="Huang W."/>
            <person name="Kawashima T."/>
            <person name="Lemaire P."/>
            <person name="Martinez D."/>
            <person name="Meinertzhagen I.A."/>
            <person name="Necula S."/>
            <person name="Nonaka M."/>
            <person name="Putnam N."/>
            <person name="Rash S."/>
            <person name="Saiga H."/>
            <person name="Satake M."/>
            <person name="Terry A."/>
            <person name="Yamada L."/>
            <person name="Wang H.G."/>
            <person name="Awazu S."/>
            <person name="Azumi K."/>
            <person name="Boore J."/>
            <person name="Branno M."/>
            <person name="Chin-Bow S."/>
            <person name="DeSantis R."/>
            <person name="Doyle S."/>
            <person name="Francino P."/>
            <person name="Keys D.N."/>
            <person name="Haga S."/>
            <person name="Hayashi H."/>
            <person name="Hino K."/>
            <person name="Imai K.S."/>
            <person name="Inaba K."/>
            <person name="Kano S."/>
            <person name="Kobayashi K."/>
            <person name="Kobayashi M."/>
            <person name="Lee B.I."/>
            <person name="Makabe K.W."/>
            <person name="Manohar C."/>
            <person name="Matassi G."/>
            <person name="Medina M."/>
            <person name="Mochizuki Y."/>
            <person name="Mount S."/>
            <person name="Morishita T."/>
            <person name="Miura S."/>
            <person name="Nakayama A."/>
            <person name="Nishizaka S."/>
            <person name="Nomoto H."/>
            <person name="Ohta F."/>
            <person name="Oishi K."/>
            <person name="Rigoutsos I."/>
            <person name="Sano M."/>
            <person name="Sasaki A."/>
            <person name="Sasakura Y."/>
            <person name="Shoguchi E."/>
            <person name="Shin-i T."/>
            <person name="Spagnuolo A."/>
            <person name="Stainier D."/>
            <person name="Suzuki M.M."/>
            <person name="Tassy O."/>
            <person name="Takatori N."/>
            <person name="Tokuoka M."/>
            <person name="Yagi K."/>
            <person name="Yoshizaki F."/>
            <person name="Wada S."/>
            <person name="Zhang C."/>
            <person name="Hyatt P.D."/>
            <person name="Larimer F."/>
            <person name="Detter C."/>
            <person name="Doggett N."/>
            <person name="Glavina T."/>
            <person name="Hawkins T."/>
            <person name="Richardson P."/>
            <person name="Lucas S."/>
            <person name="Kohara Y."/>
            <person name="Levine M."/>
            <person name="Satoh N."/>
            <person name="Rokhsar D.S."/>
        </authorList>
    </citation>
    <scope>NUCLEOTIDE SEQUENCE [LARGE SCALE GENOMIC DNA]</scope>
</reference>
<sequence length="67" mass="7968">MPRYSHFAEFRSVAFKVEKSCGLSMPWNLNYRPRYFGATDFEVNFRGNRDPLLKKILTISKKHPFIN</sequence>
<keyword evidence="2" id="KW-1185">Reference proteome</keyword>
<dbReference type="HOGENOM" id="CLU_2811604_0_0_1"/>
<reference evidence="1" key="2">
    <citation type="journal article" date="2008" name="Genome Biol.">
        <title>Improved genome assembly and evidence-based global gene model set for the chordate Ciona intestinalis: new insight into intron and operon populations.</title>
        <authorList>
            <person name="Satou Y."/>
            <person name="Mineta K."/>
            <person name="Ogasawara M."/>
            <person name="Sasakura Y."/>
            <person name="Shoguchi E."/>
            <person name="Ueno K."/>
            <person name="Yamada L."/>
            <person name="Matsumoto J."/>
            <person name="Wasserscheid J."/>
            <person name="Dewar K."/>
            <person name="Wiley G.B."/>
            <person name="Macmil S.L."/>
            <person name="Roe B.A."/>
            <person name="Zeller R.W."/>
            <person name="Hastings K.E."/>
            <person name="Lemaire P."/>
            <person name="Lindquist E."/>
            <person name="Endo T."/>
            <person name="Hotta K."/>
            <person name="Inaba K."/>
        </authorList>
    </citation>
    <scope>NUCLEOTIDE SEQUENCE [LARGE SCALE GENOMIC DNA]</scope>
    <source>
        <strain evidence="1">wild type</strain>
    </source>
</reference>
<accession>H2XR43</accession>
<dbReference type="AlphaFoldDB" id="H2XR43"/>
<evidence type="ECO:0000313" key="1">
    <source>
        <dbReference type="Ensembl" id="ENSCINP00000032127.1"/>
    </source>
</evidence>
<reference evidence="1" key="4">
    <citation type="submission" date="2025-09" db="UniProtKB">
        <authorList>
            <consortium name="Ensembl"/>
        </authorList>
    </citation>
    <scope>IDENTIFICATION</scope>
</reference>
<name>H2XR43_CIOIN</name>